<dbReference type="SMART" id="SM01025">
    <property type="entry name" value="BEN"/>
    <property type="match status" value="1"/>
</dbReference>
<dbReference type="Gene3D" id="1.10.10.2590">
    <property type="entry name" value="BEN domain"/>
    <property type="match status" value="1"/>
</dbReference>
<reference evidence="4 5" key="1">
    <citation type="submission" date="2024-09" db="EMBL/GenBank/DDBJ databases">
        <title>A chromosome-level genome assembly of Gray's grenadier anchovy, Coilia grayii.</title>
        <authorList>
            <person name="Fu Z."/>
        </authorList>
    </citation>
    <scope>NUCLEOTIDE SEQUENCE [LARGE SCALE GENOMIC DNA]</scope>
    <source>
        <strain evidence="4">G4</strain>
        <tissue evidence="4">Muscle</tissue>
    </source>
</reference>
<gene>
    <name evidence="4" type="ORF">ACEWY4_025799</name>
</gene>
<dbReference type="InterPro" id="IPR018379">
    <property type="entry name" value="BEN_domain"/>
</dbReference>
<sequence>MDDDGNPISKYSAYIEWRHGRKPRGGWPHYRGHIVFVSASRFETMQKLSSILKMEEKREAKELPKRLSVAPQKYGEESDDSTDIDTPTPVHVKRSKVSHKAHVDPAEEFLKLYGQQPPSSDDYNNLRKTVNELRQENKDLKEENERWKEMVLQDVPGLLISMRKVVDAAAIPTRSESEMTIPPQTLPSPQPPSRSSSVTSKQSSSSPLPSSQLSKVEIYPGSGVLVDKLAWAYALNSTSATVFVRHLLTAVFPHDILLVSNLRGSSRGKGDARLPLDKNKLDAIYNATLERWPGTQLSSIGTTINAKITELRSKAKSVTT</sequence>
<feature type="region of interest" description="Disordered" evidence="2">
    <location>
        <begin position="57"/>
        <end position="99"/>
    </location>
</feature>
<feature type="compositionally biased region" description="Low complexity" evidence="2">
    <location>
        <begin position="193"/>
        <end position="213"/>
    </location>
</feature>
<feature type="coiled-coil region" evidence="1">
    <location>
        <begin position="123"/>
        <end position="150"/>
    </location>
</feature>
<feature type="region of interest" description="Disordered" evidence="2">
    <location>
        <begin position="173"/>
        <end position="213"/>
    </location>
</feature>
<dbReference type="AlphaFoldDB" id="A0ABD1IU06"/>
<evidence type="ECO:0000256" key="2">
    <source>
        <dbReference type="SAM" id="MobiDB-lite"/>
    </source>
</evidence>
<organism evidence="4 5">
    <name type="scientific">Coilia grayii</name>
    <name type="common">Gray's grenadier anchovy</name>
    <dbReference type="NCBI Taxonomy" id="363190"/>
    <lineage>
        <taxon>Eukaryota</taxon>
        <taxon>Metazoa</taxon>
        <taxon>Chordata</taxon>
        <taxon>Craniata</taxon>
        <taxon>Vertebrata</taxon>
        <taxon>Euteleostomi</taxon>
        <taxon>Actinopterygii</taxon>
        <taxon>Neopterygii</taxon>
        <taxon>Teleostei</taxon>
        <taxon>Clupei</taxon>
        <taxon>Clupeiformes</taxon>
        <taxon>Clupeoidei</taxon>
        <taxon>Engraulidae</taxon>
        <taxon>Coilinae</taxon>
        <taxon>Coilia</taxon>
    </lineage>
</organism>
<feature type="domain" description="BEN" evidence="3">
    <location>
        <begin position="221"/>
        <end position="315"/>
    </location>
</feature>
<dbReference type="PROSITE" id="PS51457">
    <property type="entry name" value="BEN"/>
    <property type="match status" value="1"/>
</dbReference>
<name>A0ABD1IU06_9TELE</name>
<proteinExistence type="predicted"/>
<evidence type="ECO:0000256" key="1">
    <source>
        <dbReference type="SAM" id="Coils"/>
    </source>
</evidence>
<dbReference type="Proteomes" id="UP001591681">
    <property type="component" value="Unassembled WGS sequence"/>
</dbReference>
<dbReference type="Pfam" id="PF10523">
    <property type="entry name" value="BEN"/>
    <property type="match status" value="1"/>
</dbReference>
<keyword evidence="1" id="KW-0175">Coiled coil</keyword>
<keyword evidence="5" id="KW-1185">Reference proteome</keyword>
<protein>
    <recommendedName>
        <fullName evidence="3">BEN domain-containing protein</fullName>
    </recommendedName>
</protein>
<comment type="caution">
    <text evidence="4">The sequence shown here is derived from an EMBL/GenBank/DDBJ whole genome shotgun (WGS) entry which is preliminary data.</text>
</comment>
<dbReference type="EMBL" id="JBHFQA010000023">
    <property type="protein sequence ID" value="KAL2078114.1"/>
    <property type="molecule type" value="Genomic_DNA"/>
</dbReference>
<evidence type="ECO:0000259" key="3">
    <source>
        <dbReference type="PROSITE" id="PS51457"/>
    </source>
</evidence>
<evidence type="ECO:0000313" key="4">
    <source>
        <dbReference type="EMBL" id="KAL2078114.1"/>
    </source>
</evidence>
<accession>A0ABD1IU06</accession>
<evidence type="ECO:0000313" key="5">
    <source>
        <dbReference type="Proteomes" id="UP001591681"/>
    </source>
</evidence>